<evidence type="ECO:0000256" key="2">
    <source>
        <dbReference type="ARBA" id="ARBA00022692"/>
    </source>
</evidence>
<dbReference type="InterPro" id="IPR037185">
    <property type="entry name" value="EmrE-like"/>
</dbReference>
<dbReference type="PANTHER" id="PTHR36116">
    <property type="entry name" value="UPF0060 MEMBRANE PROTEIN YNFA"/>
    <property type="match status" value="1"/>
</dbReference>
<comment type="subcellular location">
    <subcellularLocation>
        <location evidence="5">Cell membrane</location>
        <topology evidence="5">Multi-pass membrane protein</topology>
    </subcellularLocation>
</comment>
<keyword evidence="4 5" id="KW-0472">Membrane</keyword>
<organism evidence="6 7">
    <name type="scientific">Caldovatus aquaticus</name>
    <dbReference type="NCBI Taxonomy" id="2865671"/>
    <lineage>
        <taxon>Bacteria</taxon>
        <taxon>Pseudomonadati</taxon>
        <taxon>Pseudomonadota</taxon>
        <taxon>Alphaproteobacteria</taxon>
        <taxon>Acetobacterales</taxon>
        <taxon>Roseomonadaceae</taxon>
        <taxon>Caldovatus</taxon>
    </lineage>
</organism>
<dbReference type="EMBL" id="JAHZUY010000011">
    <property type="protein sequence ID" value="MBW8269184.1"/>
    <property type="molecule type" value="Genomic_DNA"/>
</dbReference>
<keyword evidence="1 5" id="KW-1003">Cell membrane</keyword>
<evidence type="ECO:0000313" key="7">
    <source>
        <dbReference type="Proteomes" id="UP001519924"/>
    </source>
</evidence>
<accession>A0ABS7F0Q6</accession>
<dbReference type="RefSeq" id="WP_220116941.1">
    <property type="nucleotide sequence ID" value="NZ_JAHZUY010000011.1"/>
</dbReference>
<dbReference type="PANTHER" id="PTHR36116:SF1">
    <property type="entry name" value="UPF0060 MEMBRANE PROTEIN YNFA"/>
    <property type="match status" value="1"/>
</dbReference>
<evidence type="ECO:0000256" key="3">
    <source>
        <dbReference type="ARBA" id="ARBA00022989"/>
    </source>
</evidence>
<gene>
    <name evidence="6" type="ORF">K1J50_06745</name>
</gene>
<name>A0ABS7F0Q6_9PROT</name>
<dbReference type="HAMAP" id="MF_00010">
    <property type="entry name" value="UPF0060"/>
    <property type="match status" value="1"/>
</dbReference>
<feature type="transmembrane region" description="Helical" evidence="5">
    <location>
        <begin position="88"/>
        <end position="104"/>
    </location>
</feature>
<reference evidence="6 7" key="1">
    <citation type="submission" date="2021-08" db="EMBL/GenBank/DDBJ databases">
        <title>Caldovatus sediminis gen. nov., sp. nov., a moderately thermophilic bacterium isolated from a hot spring.</title>
        <authorList>
            <person name="Hu C.-J."/>
            <person name="Li W.-J."/>
            <person name="Xian W.-D."/>
        </authorList>
    </citation>
    <scope>NUCLEOTIDE SEQUENCE [LARGE SCALE GENOMIC DNA]</scope>
    <source>
        <strain evidence="6 7">SYSU G05006</strain>
    </source>
</reference>
<evidence type="ECO:0000313" key="6">
    <source>
        <dbReference type="EMBL" id="MBW8269184.1"/>
    </source>
</evidence>
<keyword evidence="7" id="KW-1185">Reference proteome</keyword>
<evidence type="ECO:0000256" key="1">
    <source>
        <dbReference type="ARBA" id="ARBA00022475"/>
    </source>
</evidence>
<protein>
    <submittedName>
        <fullName evidence="6">Uncharacterized protein</fullName>
    </submittedName>
</protein>
<comment type="similarity">
    <text evidence="5">Belongs to the UPF0060 family.</text>
</comment>
<comment type="caution">
    <text evidence="6">The sequence shown here is derived from an EMBL/GenBank/DDBJ whole genome shotgun (WGS) entry which is preliminary data.</text>
</comment>
<feature type="transmembrane region" description="Helical" evidence="5">
    <location>
        <begin position="59"/>
        <end position="76"/>
    </location>
</feature>
<evidence type="ECO:0000256" key="4">
    <source>
        <dbReference type="ARBA" id="ARBA00023136"/>
    </source>
</evidence>
<feature type="transmembrane region" description="Helical" evidence="5">
    <location>
        <begin position="30"/>
        <end position="47"/>
    </location>
</feature>
<dbReference type="Pfam" id="PF02694">
    <property type="entry name" value="UPF0060"/>
    <property type="match status" value="1"/>
</dbReference>
<keyword evidence="2 5" id="KW-0812">Transmembrane</keyword>
<dbReference type="Proteomes" id="UP001519924">
    <property type="component" value="Unassembled WGS sequence"/>
</dbReference>
<proteinExistence type="inferred from homology"/>
<sequence length="145" mass="15233">MPSFLAFGAAALAEIAGRFAFRAWLRLGRSAWWPLPGLARLALFAVLLTRAESAAAGRAYAACGGICVAAALLWLWAVEAVRPDRWDLLGAAVILGGAAIILFGPRPAWAAGQTCGRAAHPPWSRATLEGSSLRCVVSSRPSPPR</sequence>
<keyword evidence="3 5" id="KW-1133">Transmembrane helix</keyword>
<evidence type="ECO:0000256" key="5">
    <source>
        <dbReference type="HAMAP-Rule" id="MF_00010"/>
    </source>
</evidence>
<dbReference type="InterPro" id="IPR003844">
    <property type="entry name" value="UPF0060"/>
</dbReference>
<dbReference type="SUPFAM" id="SSF103481">
    <property type="entry name" value="Multidrug resistance efflux transporter EmrE"/>
    <property type="match status" value="1"/>
</dbReference>